<evidence type="ECO:0000313" key="3">
    <source>
        <dbReference type="Proteomes" id="UP000183180"/>
    </source>
</evidence>
<dbReference type="InterPro" id="IPR027417">
    <property type="entry name" value="P-loop_NTPase"/>
</dbReference>
<dbReference type="SUPFAM" id="SSF52540">
    <property type="entry name" value="P-loop containing nucleoside triphosphate hydrolases"/>
    <property type="match status" value="1"/>
</dbReference>
<dbReference type="Pfam" id="PF13166">
    <property type="entry name" value="AAA_13"/>
    <property type="match status" value="1"/>
</dbReference>
<sequence>MFKRIDRVKSCGIFESYQWDSALPDLGRINVIYGHNGAGKTSLANAFDGLRHADDGQGHTRVSVTLADGAGIRTTEFADDAVFDRVHVFSEGYVNRSHRFTSGSAEMDAVLTIGERPVDAEERLDRLRTELKEKTRQRDEATAAEREAIRTVERAYVRVSQEVVDVASRAGGRWRSRGNFSAGEVRKAFAGSHDDWFELSEENFRDLTGIINSDKSEMLPDLAFVVEVRADLEQRLRTALSTTPSTVILNTLAAQPEATSWVDAGRHLHTEIDVCIFCGSDLTEDRKALIDQHFSNEVERLQAVLTSIADELDGIITSSDRTLAAIPSRGLLYEDLRSRYDQAAEVARTELATLREWANDMKGRVQTKASNVLRAVDSSVASVPAVAFADLLSLCREHNARVESHEDLVKSAAQRIERHYLKQSEAEVTAQTGLAAEKRRVVKNLDFELEQCSTDIATIENVEGDPMPTAKVLTDEVARLLGRSELVFKTVDGRYHVTRFGEPAVGLSAGERTAITLVHFFECVARFDATSGKPIVIIDDPVSSLDSGIFMGVSTYIWTEAVVKDHIEQLILLTHNFELFRQWDIQVEGLHRGGKRLVELYPARFFEIRSQHVSIAGSSKRRPALRSWPPSEEVRKKVRSTYLHAFISVAEVLQKLQTDDSMENRLDAQLLFPNVVRRMLESFLAFKRPEWVGDLGKAMRNSAELLTDAGYRGDANALRLRLTRYAHAYSHGEDPSTDRTVSPDEVETAIRAAFEFMHTIDPAHFNGLCEAAKLNSSALLPDPLPELVDEAGTLAAVEPLQAG</sequence>
<protein>
    <submittedName>
        <fullName evidence="2">Wobble nucleotide-excising tRNase</fullName>
    </submittedName>
</protein>
<gene>
    <name evidence="2" type="ORF">SAMN04488548_1342716</name>
</gene>
<dbReference type="InterPro" id="IPR026866">
    <property type="entry name" value="CR006_AAA"/>
</dbReference>
<dbReference type="RefSeq" id="WP_074851223.1">
    <property type="nucleotide sequence ID" value="NZ_FNLM01000034.1"/>
</dbReference>
<name>A0A1H2K0E8_9ACTN</name>
<dbReference type="Gene3D" id="3.40.50.300">
    <property type="entry name" value="P-loop containing nucleotide triphosphate hydrolases"/>
    <property type="match status" value="2"/>
</dbReference>
<dbReference type="AlphaFoldDB" id="A0A1H2K0E8"/>
<reference evidence="2 3" key="1">
    <citation type="submission" date="2016-10" db="EMBL/GenBank/DDBJ databases">
        <authorList>
            <person name="de Groot N.N."/>
        </authorList>
    </citation>
    <scope>NUCLEOTIDE SEQUENCE [LARGE SCALE GENOMIC DNA]</scope>
    <source>
        <strain evidence="2 3">DSM 44215</strain>
    </source>
</reference>
<organism evidence="2 3">
    <name type="scientific">Gordonia westfalica</name>
    <dbReference type="NCBI Taxonomy" id="158898"/>
    <lineage>
        <taxon>Bacteria</taxon>
        <taxon>Bacillati</taxon>
        <taxon>Actinomycetota</taxon>
        <taxon>Actinomycetes</taxon>
        <taxon>Mycobacteriales</taxon>
        <taxon>Gordoniaceae</taxon>
        <taxon>Gordonia</taxon>
    </lineage>
</organism>
<feature type="domain" description="Protein CR006 P-loop" evidence="1">
    <location>
        <begin position="11"/>
        <end position="755"/>
    </location>
</feature>
<dbReference type="EMBL" id="FNLM01000034">
    <property type="protein sequence ID" value="SDU62187.1"/>
    <property type="molecule type" value="Genomic_DNA"/>
</dbReference>
<evidence type="ECO:0000313" key="2">
    <source>
        <dbReference type="EMBL" id="SDU62187.1"/>
    </source>
</evidence>
<dbReference type="Proteomes" id="UP000183180">
    <property type="component" value="Unassembled WGS sequence"/>
</dbReference>
<evidence type="ECO:0000259" key="1">
    <source>
        <dbReference type="Pfam" id="PF13166"/>
    </source>
</evidence>
<dbReference type="STRING" id="158898.SAMN04488548_1342716"/>
<proteinExistence type="predicted"/>
<accession>A0A1H2K0E8</accession>
<dbReference type="OrthoDB" id="4428168at2"/>